<dbReference type="EMBL" id="CP082781">
    <property type="protein sequence ID" value="UGS26386.1"/>
    <property type="molecule type" value="Genomic_DNA"/>
</dbReference>
<dbReference type="SUPFAM" id="SSF53474">
    <property type="entry name" value="alpha/beta-Hydrolases"/>
    <property type="match status" value="1"/>
</dbReference>
<evidence type="ECO:0000313" key="2">
    <source>
        <dbReference type="EMBL" id="UGS26386.1"/>
    </source>
</evidence>
<accession>A0ABY3RTY8</accession>
<dbReference type="Pfam" id="PF12697">
    <property type="entry name" value="Abhydrolase_6"/>
    <property type="match status" value="1"/>
</dbReference>
<dbReference type="GO" id="GO:0016787">
    <property type="term" value="F:hydrolase activity"/>
    <property type="evidence" value="ECO:0007669"/>
    <property type="project" value="UniProtKB-KW"/>
</dbReference>
<name>A0ABY3RTY8_9MICO</name>
<dbReference type="Proteomes" id="UP001199642">
    <property type="component" value="Chromosome"/>
</dbReference>
<dbReference type="Gene3D" id="3.40.50.1820">
    <property type="entry name" value="alpha/beta hydrolase"/>
    <property type="match status" value="1"/>
</dbReference>
<dbReference type="InterPro" id="IPR029058">
    <property type="entry name" value="AB_hydrolase_fold"/>
</dbReference>
<keyword evidence="2" id="KW-0378">Hydrolase</keyword>
<sequence>MSRSMLFLHGGAVGGWSWADQLRAFSDRDPIAPDLPGYLSRRDEPWGSLDDVSDRLAEDIARRGPEAVDVVGLSLGGVVALHLAARHPARVAGVFVTGASVLPYPWTMRVANALPLALWNRRFLWAGMIRSFGLPDEDAARIADASPPIARDKVREQLREISPGHATDIGRIAAPLMAVAGERESRYFHDSVRAVRAARPDALVGLAPGMHHAWNGEDPALFNRILRTWLDDRATHPDLLPLP</sequence>
<feature type="domain" description="AB hydrolase-1" evidence="1">
    <location>
        <begin position="6"/>
        <end position="224"/>
    </location>
</feature>
<gene>
    <name evidence="2" type="ORF">K8F61_17440</name>
</gene>
<dbReference type="InterPro" id="IPR000073">
    <property type="entry name" value="AB_hydrolase_1"/>
</dbReference>
<keyword evidence="3" id="KW-1185">Reference proteome</keyword>
<proteinExistence type="predicted"/>
<dbReference type="PANTHER" id="PTHR43798">
    <property type="entry name" value="MONOACYLGLYCEROL LIPASE"/>
    <property type="match status" value="1"/>
</dbReference>
<dbReference type="InterPro" id="IPR050266">
    <property type="entry name" value="AB_hydrolase_sf"/>
</dbReference>
<evidence type="ECO:0000259" key="1">
    <source>
        <dbReference type="Pfam" id="PF12697"/>
    </source>
</evidence>
<dbReference type="RefSeq" id="WP_231820102.1">
    <property type="nucleotide sequence ID" value="NZ_CP082781.1"/>
</dbReference>
<reference evidence="2 3" key="1">
    <citation type="submission" date="2023-01" db="EMBL/GenBank/DDBJ databases">
        <title>Characterization of estradiol degrading bacteria Microbacterium sp. MZT7 and reveal degrading genes through genome analysis.</title>
        <authorList>
            <person name="Hao P."/>
            <person name="Gao Y."/>
        </authorList>
    </citation>
    <scope>NUCLEOTIDE SEQUENCE [LARGE SCALE GENOMIC DNA]</scope>
    <source>
        <strain evidence="2 3">MZT7</strain>
    </source>
</reference>
<protein>
    <submittedName>
        <fullName evidence="2">Alpha/beta hydrolase</fullName>
    </submittedName>
</protein>
<evidence type="ECO:0000313" key="3">
    <source>
        <dbReference type="Proteomes" id="UP001199642"/>
    </source>
</evidence>
<dbReference type="PANTHER" id="PTHR43798:SF33">
    <property type="entry name" value="HYDROLASE, PUTATIVE (AFU_ORTHOLOGUE AFUA_2G14860)-RELATED"/>
    <property type="match status" value="1"/>
</dbReference>
<organism evidence="2 3">
    <name type="scientific">Microbacterium resistens</name>
    <dbReference type="NCBI Taxonomy" id="156977"/>
    <lineage>
        <taxon>Bacteria</taxon>
        <taxon>Bacillati</taxon>
        <taxon>Actinomycetota</taxon>
        <taxon>Actinomycetes</taxon>
        <taxon>Micrococcales</taxon>
        <taxon>Microbacteriaceae</taxon>
        <taxon>Microbacterium</taxon>
    </lineage>
</organism>